<dbReference type="eggNOG" id="KOG0565">
    <property type="taxonomic scope" value="Eukaryota"/>
</dbReference>
<feature type="region of interest" description="Disordered" evidence="1">
    <location>
        <begin position="112"/>
        <end position="139"/>
    </location>
</feature>
<evidence type="ECO:0000256" key="1">
    <source>
        <dbReference type="SAM" id="MobiDB-lite"/>
    </source>
</evidence>
<dbReference type="eggNOG" id="KOG2000">
    <property type="taxonomic scope" value="Eukaryota"/>
</dbReference>
<feature type="compositionally biased region" description="Basic and acidic residues" evidence="1">
    <location>
        <begin position="238"/>
        <end position="251"/>
    </location>
</feature>
<feature type="region of interest" description="Disordered" evidence="1">
    <location>
        <begin position="236"/>
        <end position="263"/>
    </location>
</feature>
<protein>
    <submittedName>
        <fullName evidence="2">Spc97 / Spc98 family of spindle pole body (SBP) component</fullName>
    </submittedName>
</protein>
<gene>
    <name evidence="2" type="ORF">ZEAMMB73_Zm00001d002644</name>
</gene>
<dbReference type="AlphaFoldDB" id="A0A1D6E2U1"/>
<sequence length="338" mass="37452">MGLQLVGGASGSSRRICSQPFIDACAAQLNDAQLQPFIDACAAQLNDAQLDARADSFITEGRTQESPSPSWKQCRQLVNEASNIGVRTASFIDGDRTKGTLAVGSLNQSRSASPQYHLADAGPLEGDQTDSPQANGPLGFFDEELRDLMSPRQDDLGADLVEWAMTDLTHQVYLTEVVRTTLTLGAPDASDSERKSSTRNLLPQPIHCTTGNEHPRTLPIRDLHSSKKLVVYSRKRFNSRDKSRNMNEERSGPNASVTSGIDTDENAVPTVREVNLAVNTGDSQHKLYHFLSTLQQYLHCHLSDISWRRFQHSLKNQVRDILDLEYVHICYITDALDM</sequence>
<dbReference type="ExpressionAtlas" id="A0A1D6E2U1">
    <property type="expression patterns" value="baseline"/>
</dbReference>
<organism evidence="2">
    <name type="scientific">Zea mays</name>
    <name type="common">Maize</name>
    <dbReference type="NCBI Taxonomy" id="4577"/>
    <lineage>
        <taxon>Eukaryota</taxon>
        <taxon>Viridiplantae</taxon>
        <taxon>Streptophyta</taxon>
        <taxon>Embryophyta</taxon>
        <taxon>Tracheophyta</taxon>
        <taxon>Spermatophyta</taxon>
        <taxon>Magnoliopsida</taxon>
        <taxon>Liliopsida</taxon>
        <taxon>Poales</taxon>
        <taxon>Poaceae</taxon>
        <taxon>PACMAD clade</taxon>
        <taxon>Panicoideae</taxon>
        <taxon>Andropogonodae</taxon>
        <taxon>Andropogoneae</taxon>
        <taxon>Tripsacinae</taxon>
        <taxon>Zea</taxon>
    </lineage>
</organism>
<dbReference type="EMBL" id="CM007648">
    <property type="protein sequence ID" value="ONM14888.1"/>
    <property type="molecule type" value="Genomic_DNA"/>
</dbReference>
<dbReference type="Gene3D" id="1.20.120.1900">
    <property type="entry name" value="Gamma-tubulin complex, C-terminal domain"/>
    <property type="match status" value="1"/>
</dbReference>
<reference evidence="2" key="1">
    <citation type="submission" date="2015-12" db="EMBL/GenBank/DDBJ databases">
        <title>Update maize B73 reference genome by single molecule sequencing technologies.</title>
        <authorList>
            <consortium name="Maize Genome Sequencing Project"/>
            <person name="Ware D."/>
        </authorList>
    </citation>
    <scope>NUCLEOTIDE SEQUENCE [LARGE SCALE GENOMIC DNA]</scope>
    <source>
        <tissue evidence="2">Seedling</tissue>
    </source>
</reference>
<name>A0A1D6E2U1_MAIZE</name>
<proteinExistence type="predicted"/>
<accession>A0A1D6E2U1</accession>
<evidence type="ECO:0000313" key="2">
    <source>
        <dbReference type="EMBL" id="ONM14888.1"/>
    </source>
</evidence>
<dbReference type="InterPro" id="IPR042241">
    <property type="entry name" value="GCP_C_sf"/>
</dbReference>
<feature type="region of interest" description="Disordered" evidence="1">
    <location>
        <begin position="186"/>
        <end position="219"/>
    </location>
</feature>